<feature type="compositionally biased region" description="Low complexity" evidence="9">
    <location>
        <begin position="195"/>
        <end position="221"/>
    </location>
</feature>
<evidence type="ECO:0000256" key="5">
    <source>
        <dbReference type="ARBA" id="ARBA00023159"/>
    </source>
</evidence>
<evidence type="ECO:0000256" key="7">
    <source>
        <dbReference type="ARBA" id="ARBA00023242"/>
    </source>
</evidence>
<dbReference type="PANTHER" id="PTHR13186">
    <property type="entry name" value="MEDIATOR OF RNA POLYMERASE II TRANSCRIPTION SUBUNIT 31"/>
    <property type="match status" value="1"/>
</dbReference>
<dbReference type="InterPro" id="IPR038089">
    <property type="entry name" value="Med31_sf"/>
</dbReference>
<gene>
    <name evidence="10" type="primary">109611604</name>
    <name evidence="12 13 14" type="synonym">LOC101901424</name>
</gene>
<keyword evidence="7 8" id="KW-0539">Nucleus</keyword>
<dbReference type="VEuPathDB" id="VectorBase:MDOMA2_019348"/>
<evidence type="ECO:0000256" key="1">
    <source>
        <dbReference type="ARBA" id="ARBA00004123"/>
    </source>
</evidence>
<dbReference type="Proteomes" id="UP001652621">
    <property type="component" value="Unplaced"/>
</dbReference>
<dbReference type="RefSeq" id="XP_058977002.1">
    <property type="nucleotide sequence ID" value="XM_059121019.1"/>
</dbReference>
<dbReference type="AlphaFoldDB" id="A0A1I8N4L9"/>
<evidence type="ECO:0000256" key="2">
    <source>
        <dbReference type="ARBA" id="ARBA00006378"/>
    </source>
</evidence>
<dbReference type="VEuPathDB" id="VectorBase:MDOA011484"/>
<keyword evidence="4 8" id="KW-0805">Transcription regulation</keyword>
<evidence type="ECO:0000256" key="3">
    <source>
        <dbReference type="ARBA" id="ARBA00019660"/>
    </source>
</evidence>
<keyword evidence="6 8" id="KW-0804">Transcription</keyword>
<dbReference type="GO" id="GO:0003712">
    <property type="term" value="F:transcription coregulator activity"/>
    <property type="evidence" value="ECO:0007669"/>
    <property type="project" value="InterPro"/>
</dbReference>
<evidence type="ECO:0000313" key="12">
    <source>
        <dbReference type="RefSeq" id="XP_058977001.1"/>
    </source>
</evidence>
<name>A0A1I8N4L9_MUSDO</name>
<feature type="compositionally biased region" description="Low complexity" evidence="9">
    <location>
        <begin position="144"/>
        <end position="172"/>
    </location>
</feature>
<dbReference type="Gene3D" id="1.10.10.1340">
    <property type="entry name" value="Mediator of RNA polymerase II, submodule Med31 (Soh1)"/>
    <property type="match status" value="1"/>
</dbReference>
<dbReference type="GO" id="GO:0016592">
    <property type="term" value="C:mediator complex"/>
    <property type="evidence" value="ECO:0007669"/>
    <property type="project" value="InterPro"/>
</dbReference>
<organism evidence="10">
    <name type="scientific">Musca domestica</name>
    <name type="common">House fly</name>
    <dbReference type="NCBI Taxonomy" id="7370"/>
    <lineage>
        <taxon>Eukaryota</taxon>
        <taxon>Metazoa</taxon>
        <taxon>Ecdysozoa</taxon>
        <taxon>Arthropoda</taxon>
        <taxon>Hexapoda</taxon>
        <taxon>Insecta</taxon>
        <taxon>Pterygota</taxon>
        <taxon>Neoptera</taxon>
        <taxon>Endopterygota</taxon>
        <taxon>Diptera</taxon>
        <taxon>Brachycera</taxon>
        <taxon>Muscomorpha</taxon>
        <taxon>Muscoidea</taxon>
        <taxon>Muscidae</taxon>
        <taxon>Musca</taxon>
    </lineage>
</organism>
<evidence type="ECO:0000256" key="6">
    <source>
        <dbReference type="ARBA" id="ARBA00023163"/>
    </source>
</evidence>
<comment type="similarity">
    <text evidence="2 8">Belongs to the Mediator complex subunit 31 family.</text>
</comment>
<evidence type="ECO:0000313" key="10">
    <source>
        <dbReference type="EnsemblMetazoa" id="MDOA011484-PB"/>
    </source>
</evidence>
<evidence type="ECO:0000256" key="4">
    <source>
        <dbReference type="ARBA" id="ARBA00023015"/>
    </source>
</evidence>
<evidence type="ECO:0000313" key="11">
    <source>
        <dbReference type="Proteomes" id="UP001652621"/>
    </source>
</evidence>
<feature type="region of interest" description="Disordered" evidence="9">
    <location>
        <begin position="134"/>
        <end position="237"/>
    </location>
</feature>
<dbReference type="RefSeq" id="XP_058977001.1">
    <property type="nucleotide sequence ID" value="XM_059121018.1"/>
</dbReference>
<dbReference type="RefSeq" id="XP_058977004.1">
    <property type="nucleotide sequence ID" value="XM_059121021.1"/>
</dbReference>
<reference evidence="10" key="1">
    <citation type="submission" date="2020-05" db="UniProtKB">
        <authorList>
            <consortium name="EnsemblMetazoa"/>
        </authorList>
    </citation>
    <scope>IDENTIFICATION</scope>
    <source>
        <strain evidence="10">Aabys</strain>
    </source>
</reference>
<dbReference type="eggNOG" id="KOG4086">
    <property type="taxonomic scope" value="Eukaryota"/>
</dbReference>
<dbReference type="Pfam" id="PF05669">
    <property type="entry name" value="Med31"/>
    <property type="match status" value="1"/>
</dbReference>
<keyword evidence="11" id="KW-1185">Reference proteome</keyword>
<accession>A0A1I8N4L9</accession>
<reference evidence="12 13" key="2">
    <citation type="submission" date="2025-05" db="UniProtKB">
        <authorList>
            <consortium name="RefSeq"/>
        </authorList>
    </citation>
    <scope>IDENTIFICATION</scope>
    <source>
        <strain evidence="12 13">Aabys</strain>
        <tissue evidence="12 13">Whole body</tissue>
    </source>
</reference>
<dbReference type="EnsemblMetazoa" id="MDOA011484-RB">
    <property type="protein sequence ID" value="MDOA011484-PB"/>
    <property type="gene ID" value="MDOA011484"/>
</dbReference>
<comment type="subunit">
    <text evidence="8">Component of the Mediator complex.</text>
</comment>
<evidence type="ECO:0000313" key="13">
    <source>
        <dbReference type="RefSeq" id="XP_058977002.1"/>
    </source>
</evidence>
<comment type="subcellular location">
    <subcellularLocation>
        <location evidence="1 8">Nucleus</location>
    </subcellularLocation>
</comment>
<comment type="function">
    <text evidence="8">Component of the Mediator complex, a coactivator involved in the regulated transcription of nearly all RNA polymerase II-dependent genes. Mediator functions as a bridge to convey information from gene-specific regulatory proteins to the basal RNA polymerase II transcription machinery. Mediator is recruited to promoters by direct interactions with regulatory proteins and serves as a scaffold for the assembly of a functional preinitiation complex with RNA polymerase II and the general transcription factors.</text>
</comment>
<proteinExistence type="inferred from homology"/>
<evidence type="ECO:0000256" key="9">
    <source>
        <dbReference type="SAM" id="MobiDB-lite"/>
    </source>
</evidence>
<dbReference type="GO" id="GO:0006355">
    <property type="term" value="P:regulation of DNA-templated transcription"/>
    <property type="evidence" value="ECO:0007669"/>
    <property type="project" value="InterPro"/>
</dbReference>
<dbReference type="FunFam" id="1.10.10.1340:FF:000001">
    <property type="entry name" value="Mediator of RNA polymerase II transcription subunit 31"/>
    <property type="match status" value="1"/>
</dbReference>
<sequence length="237" mass="26472">MAKMYGKGKTATESEEQQKLRWQVELEFVQCLANPNYLNFLAQRGYFKDQAFINYLKYLQYWKEPEYAKYLMYPMCLYFLDLLQYEHFRREIVNSQCCKFIDDQAILQWQHYTRKRIKMLNAVNGNVNSQLNSTTGSNLDLMDGTQQQSGQLTGQQQATQQQGAQATNALGGSVAGNMQNGTVSSVGGGGGGGTTPQNQMVGQPGQQSQQQQLNGNSSNSSIVPNQSNTGAAMMQKI</sequence>
<protein>
    <recommendedName>
        <fullName evidence="3 8">Mediator of RNA polymerase II transcription subunit 31</fullName>
    </recommendedName>
</protein>
<evidence type="ECO:0000313" key="14">
    <source>
        <dbReference type="RefSeq" id="XP_058977004.1"/>
    </source>
</evidence>
<evidence type="ECO:0000256" key="8">
    <source>
        <dbReference type="RuleBase" id="RU364129"/>
    </source>
</evidence>
<keyword evidence="5 8" id="KW-0010">Activator</keyword>
<dbReference type="InterPro" id="IPR008831">
    <property type="entry name" value="Mediator_Med31"/>
</dbReference>